<gene>
    <name evidence="1" type="ORF">QAD02_004584</name>
</gene>
<evidence type="ECO:0000313" key="1">
    <source>
        <dbReference type="EMBL" id="KAJ8673322.1"/>
    </source>
</evidence>
<sequence>MDFSSKVPMRKVKVKNKAPSDVQITAEQLLQDAHQHSSRMVPQHFKQKISDPYELADYQHRERKKFEDSIRRNRLSIPTWIKYALWEEGQKQIDRARSIFERALDIDYKNVVLWLKYTEMEMRNKQVNHARNLWDRAVTICPRVNQFWYKYTYMEEMLENIAGARQVFERWMEWEPHEQAWQTYINFEFRYKELDRVRQIYERLITVHPTIKNWIKYAKFEKSSGCISSARSIFERAVEFFSENEDDLLFIAFATFEEDQREYDRARVIYKYALEHLPKNKTEQILKAFTKFEKKFGDSCGAESAIISKRVQQYEQELQDNPFNYDVWFDYLKAIENKENIETIRETYEKAVANIPPVKEKETWRRYIYLWINYAFFEELVTEDVERTRQVYKICLEIIPHKNFTFSKIWLYYAQFEIRQKNVASARKILGNALGVCPKRKLYQGYIDIEIQLREFDRCRILYEKFLEFCPQDCTTWVKFAEFEAFLGETKRAEAVYELGISHHRVDMPEVVWKSYLDYLTSEQETEKVRNLYERLLKKSKHPKIWIAFANFELTNSTVEEVSKRITAARNIYERGCESLRSNGDNGGRALLLESWKNFEVEHGDEDSIAGVTARMPRRVKRRQQVLVGPDDHEWREVFEIIFPEDEQKNSNEKILAAARNWNERMAEIQLKKTSEKGDETLAETDINE</sequence>
<protein>
    <submittedName>
        <fullName evidence="1">Uncharacterized protein</fullName>
    </submittedName>
</protein>
<proteinExistence type="predicted"/>
<keyword evidence="2" id="KW-1185">Reference proteome</keyword>
<comment type="caution">
    <text evidence="1">The sequence shown here is derived from an EMBL/GenBank/DDBJ whole genome shotgun (WGS) entry which is preliminary data.</text>
</comment>
<accession>A0ACC2NQE2</accession>
<dbReference type="EMBL" id="CM056743">
    <property type="protein sequence ID" value="KAJ8673322.1"/>
    <property type="molecule type" value="Genomic_DNA"/>
</dbReference>
<name>A0ACC2NQE2_9HYME</name>
<organism evidence="1 2">
    <name type="scientific">Eretmocerus hayati</name>
    <dbReference type="NCBI Taxonomy" id="131215"/>
    <lineage>
        <taxon>Eukaryota</taxon>
        <taxon>Metazoa</taxon>
        <taxon>Ecdysozoa</taxon>
        <taxon>Arthropoda</taxon>
        <taxon>Hexapoda</taxon>
        <taxon>Insecta</taxon>
        <taxon>Pterygota</taxon>
        <taxon>Neoptera</taxon>
        <taxon>Endopterygota</taxon>
        <taxon>Hymenoptera</taxon>
        <taxon>Apocrita</taxon>
        <taxon>Proctotrupomorpha</taxon>
        <taxon>Chalcidoidea</taxon>
        <taxon>Aphelinidae</taxon>
        <taxon>Aphelininae</taxon>
        <taxon>Eretmocerus</taxon>
    </lineage>
</organism>
<reference evidence="1" key="1">
    <citation type="submission" date="2023-04" db="EMBL/GenBank/DDBJ databases">
        <title>A chromosome-level genome assembly of the parasitoid wasp Eretmocerus hayati.</title>
        <authorList>
            <person name="Zhong Y."/>
            <person name="Liu S."/>
            <person name="Liu Y."/>
        </authorList>
    </citation>
    <scope>NUCLEOTIDE SEQUENCE</scope>
    <source>
        <strain evidence="1">ZJU_SS_LIU_2023</strain>
    </source>
</reference>
<dbReference type="Proteomes" id="UP001239111">
    <property type="component" value="Chromosome 3"/>
</dbReference>
<evidence type="ECO:0000313" key="2">
    <source>
        <dbReference type="Proteomes" id="UP001239111"/>
    </source>
</evidence>